<evidence type="ECO:0000313" key="2">
    <source>
        <dbReference type="Proteomes" id="UP000282971"/>
    </source>
</evidence>
<proteinExistence type="predicted"/>
<evidence type="ECO:0000313" key="1">
    <source>
        <dbReference type="EMBL" id="RVT93086.1"/>
    </source>
</evidence>
<dbReference type="OrthoDB" id="7441080at2"/>
<accession>A0A437M6B5</accession>
<dbReference type="EMBL" id="SACN01000001">
    <property type="protein sequence ID" value="RVT93086.1"/>
    <property type="molecule type" value="Genomic_DNA"/>
</dbReference>
<comment type="caution">
    <text evidence="1">The sequence shown here is derived from an EMBL/GenBank/DDBJ whole genome shotgun (WGS) entry which is preliminary data.</text>
</comment>
<reference evidence="1 2" key="1">
    <citation type="submission" date="2019-01" db="EMBL/GenBank/DDBJ databases">
        <authorList>
            <person name="Chen W.-M."/>
        </authorList>
    </citation>
    <scope>NUCLEOTIDE SEQUENCE [LARGE SCALE GENOMIC DNA]</scope>
    <source>
        <strain evidence="1 2">CCP-7</strain>
    </source>
</reference>
<dbReference type="AlphaFoldDB" id="A0A437M6B5"/>
<gene>
    <name evidence="1" type="ORF">EOD43_04085</name>
</gene>
<organism evidence="1 2">
    <name type="scientific">Sphingomonas crocodyli</name>
    <dbReference type="NCBI Taxonomy" id="1979270"/>
    <lineage>
        <taxon>Bacteria</taxon>
        <taxon>Pseudomonadati</taxon>
        <taxon>Pseudomonadota</taxon>
        <taxon>Alphaproteobacteria</taxon>
        <taxon>Sphingomonadales</taxon>
        <taxon>Sphingomonadaceae</taxon>
        <taxon>Sphingomonas</taxon>
    </lineage>
</organism>
<protein>
    <recommendedName>
        <fullName evidence="3">PAS domain-containing protein</fullName>
    </recommendedName>
</protein>
<name>A0A437M6B5_9SPHN</name>
<keyword evidence="2" id="KW-1185">Reference proteome</keyword>
<evidence type="ECO:0008006" key="3">
    <source>
        <dbReference type="Google" id="ProtNLM"/>
    </source>
</evidence>
<sequence length="413" mass="44631">MEDYRSWGAGSAEWDFPVADEPCMDVPPMIGTDERRMHVRAYEHWVSLLDGRSYPAITDLDAAMLGEFGPYSTLLDFSIDARNPAITFLGRALREEGDLDGDLETISDVPAGSLLSRLTDHYDEVLRNRAPVGFEAEFTNNRGEPTLYRGILMPYSSSGETIDFVHGVINWKLAEETDLPADVVAAVTTAFAGPAQPLPEPEEGAIDWADFDAEDDEIEIRIEALVQDARDHAAAAREGEERGRASLYRAIGLAHDIALAGDAEPETLAALIESAGIAAQARAPMTPIVKLVFGADYDPKRVTEYAAVLTYARRACLGAGMVEAWLTQFEGGIKGVVAAERLERRPALKTDRAGLVRQRLRSAAPVATVEIDAEGGDFVLLVARREANGTLAVVAPAPASAALVDRVLRSIDG</sequence>
<dbReference type="Proteomes" id="UP000282971">
    <property type="component" value="Unassembled WGS sequence"/>
</dbReference>
<dbReference type="RefSeq" id="WP_127741346.1">
    <property type="nucleotide sequence ID" value="NZ_SACN01000001.1"/>
</dbReference>